<protein>
    <submittedName>
        <fullName evidence="1">Uncharacterized protein</fullName>
    </submittedName>
</protein>
<name>A0ACC3DEA8_9PEZI</name>
<reference evidence="1" key="1">
    <citation type="submission" date="2024-09" db="EMBL/GenBank/DDBJ databases">
        <title>Black Yeasts Isolated from many extreme environments.</title>
        <authorList>
            <person name="Coleine C."/>
            <person name="Stajich J.E."/>
            <person name="Selbmann L."/>
        </authorList>
    </citation>
    <scope>NUCLEOTIDE SEQUENCE</scope>
    <source>
        <strain evidence="1">CCFEE 5737</strain>
    </source>
</reference>
<sequence length="241" mass="27250">MIPEIRRLLRPIYGKDEDGKAMLTDHPSVKDAENRPPIPGMGGMNSYFFTHEWPEAQDDHMSSCNRREADMIVAFFDYLVLNGMDVPQITVLTFYNGQRKAILCGLRRQPNLRAHGEAFKVVTVDSYQGEENDVVLLSLVRSNDMGKIGFLNVVNRVCVALSRAKRGFYMFGNGELLASESWLWAEVVKVLVGVKGEKPETGPVRRIGYRLPLVCQNHGRKTFIQEPDEFQELMLVGGCEI</sequence>
<keyword evidence="2" id="KW-1185">Reference proteome</keyword>
<comment type="caution">
    <text evidence="1">The sequence shown here is derived from an EMBL/GenBank/DDBJ whole genome shotgun (WGS) entry which is preliminary data.</text>
</comment>
<organism evidence="1 2">
    <name type="scientific">Coniosporium uncinatum</name>
    <dbReference type="NCBI Taxonomy" id="93489"/>
    <lineage>
        <taxon>Eukaryota</taxon>
        <taxon>Fungi</taxon>
        <taxon>Dikarya</taxon>
        <taxon>Ascomycota</taxon>
        <taxon>Pezizomycotina</taxon>
        <taxon>Dothideomycetes</taxon>
        <taxon>Dothideomycetes incertae sedis</taxon>
        <taxon>Coniosporium</taxon>
    </lineage>
</organism>
<proteinExistence type="predicted"/>
<evidence type="ECO:0000313" key="1">
    <source>
        <dbReference type="EMBL" id="KAK3065980.1"/>
    </source>
</evidence>
<feature type="non-terminal residue" evidence="1">
    <location>
        <position position="241"/>
    </location>
</feature>
<dbReference type="EMBL" id="JAWDJW010006084">
    <property type="protein sequence ID" value="KAK3065980.1"/>
    <property type="molecule type" value="Genomic_DNA"/>
</dbReference>
<dbReference type="Proteomes" id="UP001186974">
    <property type="component" value="Unassembled WGS sequence"/>
</dbReference>
<accession>A0ACC3DEA8</accession>
<evidence type="ECO:0000313" key="2">
    <source>
        <dbReference type="Proteomes" id="UP001186974"/>
    </source>
</evidence>
<gene>
    <name evidence="1" type="ORF">LTS18_002165</name>
</gene>